<dbReference type="Pfam" id="PF08708">
    <property type="entry name" value="PriCT_1"/>
    <property type="match status" value="1"/>
</dbReference>
<dbReference type="SUPFAM" id="SSF56747">
    <property type="entry name" value="Prim-pol domain"/>
    <property type="match status" value="1"/>
</dbReference>
<dbReference type="SUPFAM" id="SSF46785">
    <property type="entry name" value="Winged helix' DNA-binding domain"/>
    <property type="match status" value="1"/>
</dbReference>
<evidence type="ECO:0000256" key="4">
    <source>
        <dbReference type="SAM" id="MobiDB-lite"/>
    </source>
</evidence>
<dbReference type="Gene3D" id="3.40.50.300">
    <property type="entry name" value="P-loop containing nucleotide triphosphate hydrolases"/>
    <property type="match status" value="1"/>
</dbReference>
<reference evidence="6 7" key="1">
    <citation type="submission" date="2024-10" db="EMBL/GenBank/DDBJ databases">
        <title>The Natural Products Discovery Center: Release of the First 8490 Sequenced Strains for Exploring Actinobacteria Biosynthetic Diversity.</title>
        <authorList>
            <person name="Kalkreuter E."/>
            <person name="Kautsar S.A."/>
            <person name="Yang D."/>
            <person name="Bader C.D."/>
            <person name="Teijaro C.N."/>
            <person name="Fluegel L."/>
            <person name="Davis C.M."/>
            <person name="Simpson J.R."/>
            <person name="Lauterbach L."/>
            <person name="Steele A.D."/>
            <person name="Gui C."/>
            <person name="Meng S."/>
            <person name="Li G."/>
            <person name="Viehrig K."/>
            <person name="Ye F."/>
            <person name="Su P."/>
            <person name="Kiefer A.F."/>
            <person name="Nichols A."/>
            <person name="Cepeda A.J."/>
            <person name="Yan W."/>
            <person name="Fan B."/>
            <person name="Jiang Y."/>
            <person name="Adhikari A."/>
            <person name="Zheng C.-J."/>
            <person name="Schuster L."/>
            <person name="Cowan T.M."/>
            <person name="Smanski M.J."/>
            <person name="Chevrette M.G."/>
            <person name="De Carvalho L.P.S."/>
            <person name="Shen B."/>
        </authorList>
    </citation>
    <scope>NUCLEOTIDE SEQUENCE [LARGE SCALE GENOMIC DNA]</scope>
    <source>
        <strain evidence="6 7">NPDC053346</strain>
    </source>
</reference>
<dbReference type="InterPro" id="IPR014818">
    <property type="entry name" value="Phage/plasmid_primase_P4_C"/>
</dbReference>
<evidence type="ECO:0000313" key="6">
    <source>
        <dbReference type="EMBL" id="MFI9117892.1"/>
    </source>
</evidence>
<dbReference type="NCBIfam" id="TIGR01613">
    <property type="entry name" value="primase_Cterm"/>
    <property type="match status" value="1"/>
</dbReference>
<sequence length="712" mass="79444">MCLSEWSKYQAQGLKVFPLKKGAKQPGDMGIYWVRDWLALGKDPIGLMSIYETATYGLWLATGQVSKRVVLDLDSDQAADYWRGRLGEAVFNAALKVSTGRDGGSKRHLHFRIREDDDRPWPGHSDDQLGYDFRGDGGGVVLPPSFHKSGRRYEWVGGELMDVPECLRKENQPKQEKASSAPGSTGGGSPAVQALMLDPVTGARGNNWLAGIAGTMANVFYSFDLYRAVLWNANQVSADPIEEGQFNKTIESIWNSEQEKNRMPSPETPVKVARQVIERLWTRDGHPTLLRWRGSWVEWTGAHWREVEHQSVTASIQAALEHATYEGVDRKTGDKIRLSWDPNTQKISDVANAVKNVSLIDQTTESGTWIDGRDAGRVVAFENGLLDISSRAMLPATPAYFNASSLPYAYRVTDEQPTEWFKFLASVWPDDEESVKALQEWFGYVLSGRNDLEKALMLIGPPRAGKGTIAAVLEALVGCQNMAGPTLSSLSQNFGLQSLIGKSIAVIDDARSPSRDRDIILERLLSVIGRGVLTVDRKNREPWIGRIPARVMLMSNELPSFADASGAFAGRFVILVMTNSFLNKEDPHLRDRLLKEVPAILRWSLDGLDRLTERGHFVEPKASAGTRDDFEESTTKVKAFVEQLCEVGPQHKVVKNTLFQVWVSWCEQRKFKPGTESTFAKNLKAYNPKIESYRSRSKGNTVWYFTGIKTAG</sequence>
<feature type="region of interest" description="Disordered" evidence="4">
    <location>
        <begin position="170"/>
        <end position="191"/>
    </location>
</feature>
<keyword evidence="3" id="KW-0067">ATP-binding</keyword>
<evidence type="ECO:0000259" key="5">
    <source>
        <dbReference type="PROSITE" id="PS51206"/>
    </source>
</evidence>
<dbReference type="RefSeq" id="WP_399609459.1">
    <property type="nucleotide sequence ID" value="NZ_JBITYT010000001.1"/>
</dbReference>
<evidence type="ECO:0000256" key="3">
    <source>
        <dbReference type="ARBA" id="ARBA00022840"/>
    </source>
</evidence>
<dbReference type="InterPro" id="IPR036388">
    <property type="entry name" value="WH-like_DNA-bd_sf"/>
</dbReference>
<keyword evidence="7" id="KW-1185">Reference proteome</keyword>
<dbReference type="Pfam" id="PF19263">
    <property type="entry name" value="DUF5906"/>
    <property type="match status" value="1"/>
</dbReference>
<evidence type="ECO:0000256" key="1">
    <source>
        <dbReference type="ARBA" id="ARBA00022741"/>
    </source>
</evidence>
<name>A0ABW8CL59_STRBI</name>
<dbReference type="PROSITE" id="PS51206">
    <property type="entry name" value="SF3_HELICASE_1"/>
    <property type="match status" value="1"/>
</dbReference>
<protein>
    <submittedName>
        <fullName evidence="6">Phage/plasmid primase, P4 family</fullName>
    </submittedName>
</protein>
<dbReference type="InterPro" id="IPR045455">
    <property type="entry name" value="NrS-1_pol-like_helicase"/>
</dbReference>
<feature type="domain" description="SF3 helicase" evidence="5">
    <location>
        <begin position="433"/>
        <end position="594"/>
    </location>
</feature>
<evidence type="ECO:0000313" key="7">
    <source>
        <dbReference type="Proteomes" id="UP001614391"/>
    </source>
</evidence>
<dbReference type="SMART" id="SM00942">
    <property type="entry name" value="PriCT_1"/>
    <property type="match status" value="1"/>
</dbReference>
<evidence type="ECO:0000256" key="2">
    <source>
        <dbReference type="ARBA" id="ARBA00022801"/>
    </source>
</evidence>
<dbReference type="SUPFAM" id="SSF52540">
    <property type="entry name" value="P-loop containing nucleoside triphosphate hydrolases"/>
    <property type="match status" value="1"/>
</dbReference>
<dbReference type="SMART" id="SM00943">
    <property type="entry name" value="Prim-Pol"/>
    <property type="match status" value="1"/>
</dbReference>
<proteinExistence type="predicted"/>
<keyword evidence="2" id="KW-0378">Hydrolase</keyword>
<dbReference type="Pfam" id="PF02257">
    <property type="entry name" value="RFX_DNA_binding"/>
    <property type="match status" value="1"/>
</dbReference>
<dbReference type="InterPro" id="IPR014015">
    <property type="entry name" value="Helicase_SF3_DNA-vir"/>
</dbReference>
<dbReference type="Proteomes" id="UP001614391">
    <property type="component" value="Unassembled WGS sequence"/>
</dbReference>
<dbReference type="Gene3D" id="1.10.10.10">
    <property type="entry name" value="Winged helix-like DNA-binding domain superfamily/Winged helix DNA-binding domain"/>
    <property type="match status" value="1"/>
</dbReference>
<dbReference type="EMBL" id="JBITYT010000001">
    <property type="protein sequence ID" value="MFI9117892.1"/>
    <property type="molecule type" value="Genomic_DNA"/>
</dbReference>
<gene>
    <name evidence="6" type="ORF">ACIGW0_00535</name>
</gene>
<dbReference type="InterPro" id="IPR051620">
    <property type="entry name" value="ORF904-like_C"/>
</dbReference>
<dbReference type="PANTHER" id="PTHR35372">
    <property type="entry name" value="ATP BINDING PROTEIN-RELATED"/>
    <property type="match status" value="1"/>
</dbReference>
<organism evidence="6 7">
    <name type="scientific">Streptomyces bikiniensis</name>
    <dbReference type="NCBI Taxonomy" id="1896"/>
    <lineage>
        <taxon>Bacteria</taxon>
        <taxon>Bacillati</taxon>
        <taxon>Actinomycetota</taxon>
        <taxon>Actinomycetes</taxon>
        <taxon>Kitasatosporales</taxon>
        <taxon>Streptomycetaceae</taxon>
        <taxon>Streptomyces</taxon>
    </lineage>
</organism>
<dbReference type="InterPro" id="IPR003150">
    <property type="entry name" value="DNA-bd_RFX"/>
</dbReference>
<dbReference type="Pfam" id="PF09250">
    <property type="entry name" value="Prim-Pol"/>
    <property type="match status" value="1"/>
</dbReference>
<dbReference type="InterPro" id="IPR014820">
    <property type="entry name" value="PriCT_1"/>
</dbReference>
<dbReference type="PANTHER" id="PTHR35372:SF2">
    <property type="entry name" value="SF3 HELICASE DOMAIN-CONTAINING PROTEIN"/>
    <property type="match status" value="1"/>
</dbReference>
<accession>A0ABW8CL59</accession>
<dbReference type="Pfam" id="PF08706">
    <property type="entry name" value="D5_N"/>
    <property type="match status" value="1"/>
</dbReference>
<dbReference type="InterPro" id="IPR027417">
    <property type="entry name" value="P-loop_NTPase"/>
</dbReference>
<comment type="caution">
    <text evidence="6">The sequence shown here is derived from an EMBL/GenBank/DDBJ whole genome shotgun (WGS) entry which is preliminary data.</text>
</comment>
<keyword evidence="1" id="KW-0547">Nucleotide-binding</keyword>
<dbReference type="InterPro" id="IPR036390">
    <property type="entry name" value="WH_DNA-bd_sf"/>
</dbReference>
<dbReference type="InterPro" id="IPR015330">
    <property type="entry name" value="DNA_primase/pol_bifunc_N"/>
</dbReference>
<dbReference type="InterPro" id="IPR006500">
    <property type="entry name" value="Helicase_put_C_phage/plasmid"/>
</dbReference>